<accession>A0ABP9CSD6</accession>
<dbReference type="Proteomes" id="UP001500839">
    <property type="component" value="Unassembled WGS sequence"/>
</dbReference>
<name>A0ABP9CSD6_9ACTN</name>
<organism evidence="2 3">
    <name type="scientific">Tomitella cavernea</name>
    <dbReference type="NCBI Taxonomy" id="1387982"/>
    <lineage>
        <taxon>Bacteria</taxon>
        <taxon>Bacillati</taxon>
        <taxon>Actinomycetota</taxon>
        <taxon>Actinomycetes</taxon>
        <taxon>Mycobacteriales</taxon>
        <taxon>Tomitella</taxon>
    </lineage>
</organism>
<dbReference type="SUPFAM" id="SSF55021">
    <property type="entry name" value="ACT-like"/>
    <property type="match status" value="1"/>
</dbReference>
<evidence type="ECO:0000313" key="2">
    <source>
        <dbReference type="EMBL" id="GAA4816765.1"/>
    </source>
</evidence>
<dbReference type="RefSeq" id="WP_200171860.1">
    <property type="nucleotide sequence ID" value="NZ_BAABKQ010000001.1"/>
</dbReference>
<protein>
    <submittedName>
        <fullName evidence="2">Amino acid-binding protein</fullName>
    </submittedName>
</protein>
<keyword evidence="3" id="KW-1185">Reference proteome</keyword>
<comment type="caution">
    <text evidence="2">The sequence shown here is derived from an EMBL/GenBank/DDBJ whole genome shotgun (WGS) entry which is preliminary data.</text>
</comment>
<dbReference type="PROSITE" id="PS51671">
    <property type="entry name" value="ACT"/>
    <property type="match status" value="1"/>
</dbReference>
<proteinExistence type="predicted"/>
<evidence type="ECO:0000259" key="1">
    <source>
        <dbReference type="PROSITE" id="PS51671"/>
    </source>
</evidence>
<reference evidence="3" key="1">
    <citation type="journal article" date="2019" name="Int. J. Syst. Evol. Microbiol.">
        <title>The Global Catalogue of Microorganisms (GCM) 10K type strain sequencing project: providing services to taxonomists for standard genome sequencing and annotation.</title>
        <authorList>
            <consortium name="The Broad Institute Genomics Platform"/>
            <consortium name="The Broad Institute Genome Sequencing Center for Infectious Disease"/>
            <person name="Wu L."/>
            <person name="Ma J."/>
        </authorList>
    </citation>
    <scope>NUCLEOTIDE SEQUENCE [LARGE SCALE GENOMIC DNA]</scope>
    <source>
        <strain evidence="3">JCM 18542</strain>
    </source>
</reference>
<gene>
    <name evidence="2" type="ORF">GCM10023353_23900</name>
</gene>
<feature type="domain" description="ACT" evidence="1">
    <location>
        <begin position="4"/>
        <end position="81"/>
    </location>
</feature>
<dbReference type="InterPro" id="IPR002912">
    <property type="entry name" value="ACT_dom"/>
</dbReference>
<dbReference type="EMBL" id="BAABKQ010000001">
    <property type="protein sequence ID" value="GAA4816765.1"/>
    <property type="molecule type" value="Genomic_DNA"/>
</dbReference>
<evidence type="ECO:0000313" key="3">
    <source>
        <dbReference type="Proteomes" id="UP001500839"/>
    </source>
</evidence>
<sequence length="218" mass="22709">MSYLLRVVLPDRPGTLGLLALALGEAGADIQSLDVIERSGGYAVDDIVVNLPTGALPDVLITAAEALDDTVVDAIRPFVGNLDTHRELELIELVAGSPRRGLQRLVDAAPRALQVHWAAVLDHGGGDAGAAPLYASPGTPETWPDRPLSEQVGTAQVVRTDADWVPEVWRAGEIALAAAPIGDGGAVLLLGRNGGPQFRPAEVARLGYISGIIGTVLK</sequence>
<dbReference type="InterPro" id="IPR045865">
    <property type="entry name" value="ACT-like_dom_sf"/>
</dbReference>